<evidence type="ECO:0000256" key="1">
    <source>
        <dbReference type="ARBA" id="ARBA00023180"/>
    </source>
</evidence>
<accession>A0ABD0YMP7</accession>
<keyword evidence="4" id="KW-1185">Reference proteome</keyword>
<evidence type="ECO:0000259" key="2">
    <source>
        <dbReference type="Pfam" id="PF00135"/>
    </source>
</evidence>
<organism evidence="3 4">
    <name type="scientific">Ranatra chinensis</name>
    <dbReference type="NCBI Taxonomy" id="642074"/>
    <lineage>
        <taxon>Eukaryota</taxon>
        <taxon>Metazoa</taxon>
        <taxon>Ecdysozoa</taxon>
        <taxon>Arthropoda</taxon>
        <taxon>Hexapoda</taxon>
        <taxon>Insecta</taxon>
        <taxon>Pterygota</taxon>
        <taxon>Neoptera</taxon>
        <taxon>Paraneoptera</taxon>
        <taxon>Hemiptera</taxon>
        <taxon>Heteroptera</taxon>
        <taxon>Panheteroptera</taxon>
        <taxon>Nepomorpha</taxon>
        <taxon>Nepidae</taxon>
        <taxon>Ranatrinae</taxon>
        <taxon>Ranatra</taxon>
    </lineage>
</organism>
<dbReference type="Proteomes" id="UP001558652">
    <property type="component" value="Unassembled WGS sequence"/>
</dbReference>
<dbReference type="EMBL" id="JBFDAA010000005">
    <property type="protein sequence ID" value="KAL1132545.1"/>
    <property type="molecule type" value="Genomic_DNA"/>
</dbReference>
<dbReference type="InterPro" id="IPR050309">
    <property type="entry name" value="Type-B_Carboxylest/Lipase"/>
</dbReference>
<gene>
    <name evidence="3" type="ORF">AAG570_010500</name>
</gene>
<protein>
    <recommendedName>
        <fullName evidence="2">Carboxylesterase type B domain-containing protein</fullName>
    </recommendedName>
</protein>
<dbReference type="Gene3D" id="3.40.50.1820">
    <property type="entry name" value="alpha/beta hydrolase"/>
    <property type="match status" value="1"/>
</dbReference>
<evidence type="ECO:0000313" key="4">
    <source>
        <dbReference type="Proteomes" id="UP001558652"/>
    </source>
</evidence>
<feature type="non-terminal residue" evidence="3">
    <location>
        <position position="1"/>
    </location>
</feature>
<dbReference type="PROSITE" id="PS00941">
    <property type="entry name" value="CARBOXYLESTERASE_B_2"/>
    <property type="match status" value="1"/>
</dbReference>
<dbReference type="InterPro" id="IPR002018">
    <property type="entry name" value="CarbesteraseB"/>
</dbReference>
<sequence>IYFQAPQPPQGWTGVRSATVDPPACIQLSKAVFKNQSEDCLFLNVYTPKIETSQPVIVYFHHGCFARGSARSDFLGPEYLMDRDIVLVVVNSRLGPFGYLSTGDRFSVGNYGLKDQTAALKWVKENINRFGGNPDTVTIAGYDSGSTSVFLHTVSPMSRGN</sequence>
<reference evidence="3 4" key="1">
    <citation type="submission" date="2024-07" db="EMBL/GenBank/DDBJ databases">
        <title>Chromosome-level genome assembly of the water stick insect Ranatra chinensis (Heteroptera: Nepidae).</title>
        <authorList>
            <person name="Liu X."/>
        </authorList>
    </citation>
    <scope>NUCLEOTIDE SEQUENCE [LARGE SCALE GENOMIC DNA]</scope>
    <source>
        <strain evidence="3">Cailab_2021Rc</strain>
        <tissue evidence="3">Muscle</tissue>
    </source>
</reference>
<dbReference type="Pfam" id="PF00135">
    <property type="entry name" value="COesterase"/>
    <property type="match status" value="1"/>
</dbReference>
<comment type="caution">
    <text evidence="3">The sequence shown here is derived from an EMBL/GenBank/DDBJ whole genome shotgun (WGS) entry which is preliminary data.</text>
</comment>
<dbReference type="InterPro" id="IPR029058">
    <property type="entry name" value="AB_hydrolase_fold"/>
</dbReference>
<dbReference type="PANTHER" id="PTHR11559">
    <property type="entry name" value="CARBOXYLESTERASE"/>
    <property type="match status" value="1"/>
</dbReference>
<dbReference type="SUPFAM" id="SSF53474">
    <property type="entry name" value="alpha/beta-Hydrolases"/>
    <property type="match status" value="1"/>
</dbReference>
<feature type="domain" description="Carboxylesterase type B" evidence="2">
    <location>
        <begin position="3"/>
        <end position="160"/>
    </location>
</feature>
<proteinExistence type="predicted"/>
<keyword evidence="1" id="KW-0325">Glycoprotein</keyword>
<dbReference type="InterPro" id="IPR019819">
    <property type="entry name" value="Carboxylesterase_B_CS"/>
</dbReference>
<name>A0ABD0YMP7_9HEMI</name>
<dbReference type="AlphaFoldDB" id="A0ABD0YMP7"/>
<evidence type="ECO:0000313" key="3">
    <source>
        <dbReference type="EMBL" id="KAL1132545.1"/>
    </source>
</evidence>